<feature type="compositionally biased region" description="Acidic residues" evidence="1">
    <location>
        <begin position="33"/>
        <end position="45"/>
    </location>
</feature>
<name>A0A2N0NK95_9GLOM</name>
<protein>
    <submittedName>
        <fullName evidence="2">Uncharacterized protein</fullName>
    </submittedName>
</protein>
<accession>A0A2N0NK95</accession>
<sequence length="67" mass="7871">MRVWDDKLTKEGMESLDYSEDKVIAINRHHTQDDDEDESEEDDYNETILQPKIIADLTLSFLKISLN</sequence>
<reference evidence="2 3" key="2">
    <citation type="submission" date="2017-09" db="EMBL/GenBank/DDBJ databases">
        <title>Extensive intraspecific genome diversity in a model arbuscular mycorrhizal fungus.</title>
        <authorList>
            <person name="Chen E.C."/>
            <person name="Morin E."/>
            <person name="Beaudet D."/>
            <person name="Noel J."/>
            <person name="Ndikumana S."/>
            <person name="Charron P."/>
            <person name="St-Onge C."/>
            <person name="Giorgi J."/>
            <person name="Grigoriev I.V."/>
            <person name="Roux C."/>
            <person name="Martin F.M."/>
            <person name="Corradi N."/>
        </authorList>
    </citation>
    <scope>NUCLEOTIDE SEQUENCE [LARGE SCALE GENOMIC DNA]</scope>
    <source>
        <strain evidence="2 3">A5</strain>
    </source>
</reference>
<dbReference type="EMBL" id="LLXJ01005285">
    <property type="protein sequence ID" value="PKB94992.1"/>
    <property type="molecule type" value="Genomic_DNA"/>
</dbReference>
<dbReference type="AlphaFoldDB" id="A0A2N0NK95"/>
<organism evidence="2 3">
    <name type="scientific">Rhizophagus irregularis</name>
    <dbReference type="NCBI Taxonomy" id="588596"/>
    <lineage>
        <taxon>Eukaryota</taxon>
        <taxon>Fungi</taxon>
        <taxon>Fungi incertae sedis</taxon>
        <taxon>Mucoromycota</taxon>
        <taxon>Glomeromycotina</taxon>
        <taxon>Glomeromycetes</taxon>
        <taxon>Glomerales</taxon>
        <taxon>Glomeraceae</taxon>
        <taxon>Rhizophagus</taxon>
    </lineage>
</organism>
<evidence type="ECO:0000313" key="3">
    <source>
        <dbReference type="Proteomes" id="UP000232722"/>
    </source>
</evidence>
<gene>
    <name evidence="2" type="ORF">RhiirA5_437605</name>
</gene>
<feature type="region of interest" description="Disordered" evidence="1">
    <location>
        <begin position="28"/>
        <end position="47"/>
    </location>
</feature>
<proteinExistence type="predicted"/>
<evidence type="ECO:0000256" key="1">
    <source>
        <dbReference type="SAM" id="MobiDB-lite"/>
    </source>
</evidence>
<reference evidence="2 3" key="1">
    <citation type="submission" date="2016-04" db="EMBL/GenBank/DDBJ databases">
        <title>Genome analyses suggest a sexual origin of heterokaryosis in a supposedly ancient asexual fungus.</title>
        <authorList>
            <person name="Ropars J."/>
            <person name="Sedzielewska K."/>
            <person name="Noel J."/>
            <person name="Charron P."/>
            <person name="Farinelli L."/>
            <person name="Marton T."/>
            <person name="Kruger M."/>
            <person name="Pelin A."/>
            <person name="Brachmann A."/>
            <person name="Corradi N."/>
        </authorList>
    </citation>
    <scope>NUCLEOTIDE SEQUENCE [LARGE SCALE GENOMIC DNA]</scope>
    <source>
        <strain evidence="2 3">A5</strain>
    </source>
</reference>
<comment type="caution">
    <text evidence="2">The sequence shown here is derived from an EMBL/GenBank/DDBJ whole genome shotgun (WGS) entry which is preliminary data.</text>
</comment>
<evidence type="ECO:0000313" key="2">
    <source>
        <dbReference type="EMBL" id="PKB94992.1"/>
    </source>
</evidence>
<dbReference type="Proteomes" id="UP000232722">
    <property type="component" value="Unassembled WGS sequence"/>
</dbReference>